<dbReference type="PANTHER" id="PTHR10587">
    <property type="entry name" value="GLYCOSYL TRANSFERASE-RELATED"/>
    <property type="match status" value="1"/>
</dbReference>
<name>A0A4R7B272_9NEIS</name>
<reference evidence="3 4" key="1">
    <citation type="submission" date="2019-03" db="EMBL/GenBank/DDBJ databases">
        <title>Genomic Encyclopedia of Type Strains, Phase III (KMG-III): the genomes of soil and plant-associated and newly described type strains.</title>
        <authorList>
            <person name="Whitman W."/>
        </authorList>
    </citation>
    <scope>NUCLEOTIDE SEQUENCE [LARGE SCALE GENOMIC DNA]</scope>
    <source>
        <strain evidence="3 4">CECT 8976</strain>
    </source>
</reference>
<dbReference type="AlphaFoldDB" id="A0A4R7B272"/>
<dbReference type="PROSITE" id="PS51677">
    <property type="entry name" value="NODB"/>
    <property type="match status" value="1"/>
</dbReference>
<evidence type="ECO:0000313" key="4">
    <source>
        <dbReference type="Proteomes" id="UP000295611"/>
    </source>
</evidence>
<organism evidence="3 4">
    <name type="scientific">Paludibacterium purpuratum</name>
    <dbReference type="NCBI Taxonomy" id="1144873"/>
    <lineage>
        <taxon>Bacteria</taxon>
        <taxon>Pseudomonadati</taxon>
        <taxon>Pseudomonadota</taxon>
        <taxon>Betaproteobacteria</taxon>
        <taxon>Neisseriales</taxon>
        <taxon>Chromobacteriaceae</taxon>
        <taxon>Paludibacterium</taxon>
    </lineage>
</organism>
<feature type="domain" description="NodB homology" evidence="2">
    <location>
        <begin position="72"/>
        <end position="261"/>
    </location>
</feature>
<keyword evidence="1" id="KW-0472">Membrane</keyword>
<evidence type="ECO:0000259" key="2">
    <source>
        <dbReference type="PROSITE" id="PS51677"/>
    </source>
</evidence>
<dbReference type="EMBL" id="SNZP01000009">
    <property type="protein sequence ID" value="TDR77796.1"/>
    <property type="molecule type" value="Genomic_DNA"/>
</dbReference>
<dbReference type="InterPro" id="IPR050248">
    <property type="entry name" value="Polysacc_deacetylase_ArnD"/>
</dbReference>
<dbReference type="OrthoDB" id="276604at2"/>
<dbReference type="GO" id="GO:0005975">
    <property type="term" value="P:carbohydrate metabolic process"/>
    <property type="evidence" value="ECO:0007669"/>
    <property type="project" value="InterPro"/>
</dbReference>
<accession>A0A4R7B272</accession>
<proteinExistence type="predicted"/>
<dbReference type="RefSeq" id="WP_133681435.1">
    <property type="nucleotide sequence ID" value="NZ_SNZP01000009.1"/>
</dbReference>
<protein>
    <submittedName>
        <fullName evidence="3">Peptidoglycan/xylan/chitin deacetylase (PgdA/CDA1 family)</fullName>
    </submittedName>
</protein>
<keyword evidence="4" id="KW-1185">Reference proteome</keyword>
<evidence type="ECO:0000256" key="1">
    <source>
        <dbReference type="SAM" id="Phobius"/>
    </source>
</evidence>
<dbReference type="Proteomes" id="UP000295611">
    <property type="component" value="Unassembled WGS sequence"/>
</dbReference>
<dbReference type="Gene3D" id="3.20.20.370">
    <property type="entry name" value="Glycoside hydrolase/deacetylase"/>
    <property type="match status" value="1"/>
</dbReference>
<evidence type="ECO:0000313" key="3">
    <source>
        <dbReference type="EMBL" id="TDR77796.1"/>
    </source>
</evidence>
<comment type="caution">
    <text evidence="3">The sequence shown here is derived from an EMBL/GenBank/DDBJ whole genome shotgun (WGS) entry which is preliminary data.</text>
</comment>
<dbReference type="Pfam" id="PF01522">
    <property type="entry name" value="Polysacc_deac_1"/>
    <property type="match status" value="1"/>
</dbReference>
<keyword evidence="1" id="KW-1133">Transmembrane helix</keyword>
<dbReference type="PANTHER" id="PTHR10587:SF137">
    <property type="entry name" value="4-DEOXY-4-FORMAMIDO-L-ARABINOSE-PHOSPHOUNDECAPRENOL DEFORMYLASE ARND-RELATED"/>
    <property type="match status" value="1"/>
</dbReference>
<dbReference type="InterPro" id="IPR002509">
    <property type="entry name" value="NODB_dom"/>
</dbReference>
<sequence length="268" mass="29663">MIRWQLSPFLRLCLALHLLALAGLFARPSAWPWIAGALFALHGVIAAAGLLPRCRLLGRNLTRLPHSAAARGEVAITIDDGPDPTVTPQVLAILRRHGARATFFCIGEQATRYAELCHQAIREGHDIENHGQRHRKHTSLFGPAGWRREVGEGRATLAAITGRQPRFYRAVAGLRNPFLDPYLQRSGQFLASWTRRGYDTRNPNPDAVFAKLTCNLAAGDILLLHDGNAARTPDGQPVILEVLPRILDELALRRLKPVTLRQACEDAR</sequence>
<dbReference type="CDD" id="cd10917">
    <property type="entry name" value="CE4_NodB_like_6s_7s"/>
    <property type="match status" value="1"/>
</dbReference>
<keyword evidence="1" id="KW-0812">Transmembrane</keyword>
<feature type="transmembrane region" description="Helical" evidence="1">
    <location>
        <begin position="36"/>
        <end position="54"/>
    </location>
</feature>
<dbReference type="GO" id="GO:0016810">
    <property type="term" value="F:hydrolase activity, acting on carbon-nitrogen (but not peptide) bonds"/>
    <property type="evidence" value="ECO:0007669"/>
    <property type="project" value="InterPro"/>
</dbReference>
<dbReference type="InterPro" id="IPR011330">
    <property type="entry name" value="Glyco_hydro/deAcase_b/a-brl"/>
</dbReference>
<gene>
    <name evidence="3" type="ORF">DFP86_10936</name>
</gene>
<dbReference type="SUPFAM" id="SSF88713">
    <property type="entry name" value="Glycoside hydrolase/deacetylase"/>
    <property type="match status" value="1"/>
</dbReference>